<feature type="transmembrane region" description="Helical" evidence="1">
    <location>
        <begin position="53"/>
        <end position="74"/>
    </location>
</feature>
<gene>
    <name evidence="2" type="ORF">PAT3040_04964</name>
</gene>
<proteinExistence type="predicted"/>
<evidence type="ECO:0000256" key="1">
    <source>
        <dbReference type="SAM" id="Phobius"/>
    </source>
</evidence>
<evidence type="ECO:0000313" key="3">
    <source>
        <dbReference type="Proteomes" id="UP000245202"/>
    </source>
</evidence>
<reference evidence="2 3" key="1">
    <citation type="submission" date="2017-08" db="EMBL/GenBank/DDBJ databases">
        <title>Substantial Increase in Enzyme Production by Combined Drug-Resistance Mutations in Paenibacillus agaridevorans.</title>
        <authorList>
            <person name="Tanaka Y."/>
            <person name="Funane K."/>
            <person name="Hosaka T."/>
            <person name="Shiwa Y."/>
            <person name="Fujita N."/>
            <person name="Miyazaki T."/>
            <person name="Yoshikawa H."/>
            <person name="Murakami K."/>
            <person name="Kasahara K."/>
            <person name="Inaoka T."/>
            <person name="Hiraga Y."/>
            <person name="Ochi K."/>
        </authorList>
    </citation>
    <scope>NUCLEOTIDE SEQUENCE [LARGE SCALE GENOMIC DNA]</scope>
    <source>
        <strain evidence="2 3">T-3040</strain>
    </source>
</reference>
<feature type="transmembrane region" description="Helical" evidence="1">
    <location>
        <begin position="12"/>
        <end position="33"/>
    </location>
</feature>
<keyword evidence="3" id="KW-1185">Reference proteome</keyword>
<comment type="caution">
    <text evidence="2">The sequence shown here is derived from an EMBL/GenBank/DDBJ whole genome shotgun (WGS) entry which is preliminary data.</text>
</comment>
<organism evidence="2 3">
    <name type="scientific">Paenibacillus agaridevorans</name>
    <dbReference type="NCBI Taxonomy" id="171404"/>
    <lineage>
        <taxon>Bacteria</taxon>
        <taxon>Bacillati</taxon>
        <taxon>Bacillota</taxon>
        <taxon>Bacilli</taxon>
        <taxon>Bacillales</taxon>
        <taxon>Paenibacillaceae</taxon>
        <taxon>Paenibacillus</taxon>
    </lineage>
</organism>
<evidence type="ECO:0000313" key="2">
    <source>
        <dbReference type="EMBL" id="GBG10243.1"/>
    </source>
</evidence>
<dbReference type="Proteomes" id="UP000245202">
    <property type="component" value="Unassembled WGS sequence"/>
</dbReference>
<dbReference type="EMBL" id="BDQX01000292">
    <property type="protein sequence ID" value="GBG10243.1"/>
    <property type="molecule type" value="Genomic_DNA"/>
</dbReference>
<dbReference type="AlphaFoldDB" id="A0A2R5F1W9"/>
<dbReference type="Pfam" id="PF06612">
    <property type="entry name" value="DUF1146"/>
    <property type="match status" value="1"/>
</dbReference>
<keyword evidence="1" id="KW-0812">Transmembrane</keyword>
<keyword evidence="1" id="KW-0472">Membrane</keyword>
<keyword evidence="1" id="KW-1133">Transmembrane helix</keyword>
<protein>
    <submittedName>
        <fullName evidence="2">Membrane protein</fullName>
    </submittedName>
</protein>
<sequence>MAKMSEIWNTTGMTGLFSIVVELLSIFFVWMLLQEVKWETFFQYPRRPKARMLQVVLAVGIGHLFAGFILQYWGYSVMLRGFVE</sequence>
<dbReference type="InterPro" id="IPR009526">
    <property type="entry name" value="DUF1146"/>
</dbReference>
<accession>A0A2R5F1W9</accession>
<name>A0A2R5F1W9_9BACL</name>